<accession>A0A1H3YQS1</accession>
<evidence type="ECO:0000313" key="1">
    <source>
        <dbReference type="EMBL" id="SEA13727.1"/>
    </source>
</evidence>
<organism evidence="1 2">
    <name type="scientific">Eubacterium aggregans</name>
    <dbReference type="NCBI Taxonomy" id="81409"/>
    <lineage>
        <taxon>Bacteria</taxon>
        <taxon>Bacillati</taxon>
        <taxon>Bacillota</taxon>
        <taxon>Clostridia</taxon>
        <taxon>Eubacteriales</taxon>
        <taxon>Eubacteriaceae</taxon>
        <taxon>Eubacterium</taxon>
    </lineage>
</organism>
<dbReference type="STRING" id="81409.SAMN04515656_10462"/>
<reference evidence="1 2" key="1">
    <citation type="submission" date="2016-10" db="EMBL/GenBank/DDBJ databases">
        <authorList>
            <person name="de Groot N.N."/>
        </authorList>
    </citation>
    <scope>NUCLEOTIDE SEQUENCE [LARGE SCALE GENOMIC DNA]</scope>
    <source>
        <strain evidence="1 2">SR12</strain>
    </source>
</reference>
<name>A0A1H3YQS1_9FIRM</name>
<gene>
    <name evidence="1" type="ORF">SAMN04515656_10462</name>
</gene>
<sequence>MPLRKREGAVYDEMESESLLDDIGNHSLLRWRFWMAVIAVRNAPSHNGVPGSTPFFNVL</sequence>
<dbReference type="AlphaFoldDB" id="A0A1H3YQS1"/>
<dbReference type="EMBL" id="FNRK01000004">
    <property type="protein sequence ID" value="SEA13727.1"/>
    <property type="molecule type" value="Genomic_DNA"/>
</dbReference>
<evidence type="ECO:0000313" key="2">
    <source>
        <dbReference type="Proteomes" id="UP000199394"/>
    </source>
</evidence>
<protein>
    <submittedName>
        <fullName evidence="1">Uncharacterized protein</fullName>
    </submittedName>
</protein>
<keyword evidence="2" id="KW-1185">Reference proteome</keyword>
<proteinExistence type="predicted"/>
<dbReference type="Proteomes" id="UP000199394">
    <property type="component" value="Unassembled WGS sequence"/>
</dbReference>